<evidence type="ECO:0000313" key="2">
    <source>
        <dbReference type="EMBL" id="KAK8019000.1"/>
    </source>
</evidence>
<feature type="region of interest" description="Disordered" evidence="1">
    <location>
        <begin position="185"/>
        <end position="214"/>
    </location>
</feature>
<dbReference type="Proteomes" id="UP001396898">
    <property type="component" value="Unassembled WGS sequence"/>
</dbReference>
<sequence length="254" mass="28483">MNTKHQSINRRPVGDPVRKQRRDELLILTANAVPSSFARQFIEDAVKAWRHSIAVFAPGAIWRRETYCYTADLGTVGSVGVADLQIQRHGWVATAGYPISDPRSCTHQVASEMSHTKCTRPPTPLLPLLIVRWNPKCLFPACQADHHWSQVRGQCERRMRRQNIKPQLRMRHGIRFTAGSHAARATVAQETGRFPSATDGSHPRRARDGYKSHSVRLQGVRPSLPLLLRHQENGSMNTMCIDILCWEGQGGAGS</sequence>
<comment type="caution">
    <text evidence="2">The sequence shown here is derived from an EMBL/GenBank/DDBJ whole genome shotgun (WGS) entry which is preliminary data.</text>
</comment>
<evidence type="ECO:0000256" key="1">
    <source>
        <dbReference type="SAM" id="MobiDB-lite"/>
    </source>
</evidence>
<reference evidence="2 3" key="1">
    <citation type="submission" date="2023-01" db="EMBL/GenBank/DDBJ databases">
        <title>Analysis of 21 Apiospora genomes using comparative genomics revels a genus with tremendous synthesis potential of carbohydrate active enzymes and secondary metabolites.</title>
        <authorList>
            <person name="Sorensen T."/>
        </authorList>
    </citation>
    <scope>NUCLEOTIDE SEQUENCE [LARGE SCALE GENOMIC DNA]</scope>
    <source>
        <strain evidence="2 3">CBS 20057</strain>
    </source>
</reference>
<keyword evidence="3" id="KW-1185">Reference proteome</keyword>
<proteinExistence type="predicted"/>
<dbReference type="EMBL" id="JAQQWI010000010">
    <property type="protein sequence ID" value="KAK8019000.1"/>
    <property type="molecule type" value="Genomic_DNA"/>
</dbReference>
<gene>
    <name evidence="2" type="ORF">PG991_008190</name>
</gene>
<evidence type="ECO:0000313" key="3">
    <source>
        <dbReference type="Proteomes" id="UP001396898"/>
    </source>
</evidence>
<name>A0ABR1RVL6_9PEZI</name>
<organism evidence="2 3">
    <name type="scientific">Apiospora marii</name>
    <dbReference type="NCBI Taxonomy" id="335849"/>
    <lineage>
        <taxon>Eukaryota</taxon>
        <taxon>Fungi</taxon>
        <taxon>Dikarya</taxon>
        <taxon>Ascomycota</taxon>
        <taxon>Pezizomycotina</taxon>
        <taxon>Sordariomycetes</taxon>
        <taxon>Xylariomycetidae</taxon>
        <taxon>Amphisphaeriales</taxon>
        <taxon>Apiosporaceae</taxon>
        <taxon>Apiospora</taxon>
    </lineage>
</organism>
<accession>A0ABR1RVL6</accession>
<protein>
    <submittedName>
        <fullName evidence="2">Uncharacterized protein</fullName>
    </submittedName>
</protein>